<dbReference type="EMBL" id="KZ819304">
    <property type="protein sequence ID" value="PWN95409.1"/>
    <property type="molecule type" value="Genomic_DNA"/>
</dbReference>
<dbReference type="GeneID" id="37270840"/>
<proteinExistence type="predicted"/>
<feature type="compositionally biased region" description="Basic and acidic residues" evidence="1">
    <location>
        <begin position="47"/>
        <end position="59"/>
    </location>
</feature>
<dbReference type="RefSeq" id="XP_025595688.1">
    <property type="nucleotide sequence ID" value="XM_025743296.1"/>
</dbReference>
<reference evidence="2 3" key="1">
    <citation type="journal article" date="2018" name="Mol. Biol. Evol.">
        <title>Broad Genomic Sampling Reveals a Smut Pathogenic Ancestry of the Fungal Clade Ustilaginomycotina.</title>
        <authorList>
            <person name="Kijpornyongpan T."/>
            <person name="Mondo S.J."/>
            <person name="Barry K."/>
            <person name="Sandor L."/>
            <person name="Lee J."/>
            <person name="Lipzen A."/>
            <person name="Pangilinan J."/>
            <person name="LaButti K."/>
            <person name="Hainaut M."/>
            <person name="Henrissat B."/>
            <person name="Grigoriev I.V."/>
            <person name="Spatafora J.W."/>
            <person name="Aime M.C."/>
        </authorList>
    </citation>
    <scope>NUCLEOTIDE SEQUENCE [LARGE SCALE GENOMIC DNA]</scope>
    <source>
        <strain evidence="2 3">MCA 4186</strain>
    </source>
</reference>
<dbReference type="Proteomes" id="UP000245946">
    <property type="component" value="Unassembled WGS sequence"/>
</dbReference>
<evidence type="ECO:0000313" key="2">
    <source>
        <dbReference type="EMBL" id="PWN95409.1"/>
    </source>
</evidence>
<name>A0A316Z1G2_9BASI</name>
<accession>A0A316Z1G2</accession>
<evidence type="ECO:0000313" key="3">
    <source>
        <dbReference type="Proteomes" id="UP000245946"/>
    </source>
</evidence>
<gene>
    <name evidence="2" type="ORF">FA09DRAFT_332058</name>
</gene>
<sequence length="93" mass="10184">MCRAFLCRPHTGTRCRPSVLKRLRSATYLATPLASSLSSHLSSPQRELSRGLKAGERRPGSVRKARHGSSLSALLPAEPSWPLSQERKCSGRS</sequence>
<dbReference type="AlphaFoldDB" id="A0A316Z1G2"/>
<feature type="compositionally biased region" description="Low complexity" evidence="1">
    <location>
        <begin position="34"/>
        <end position="44"/>
    </location>
</feature>
<organism evidence="2 3">
    <name type="scientific">Tilletiopsis washingtonensis</name>
    <dbReference type="NCBI Taxonomy" id="58919"/>
    <lineage>
        <taxon>Eukaryota</taxon>
        <taxon>Fungi</taxon>
        <taxon>Dikarya</taxon>
        <taxon>Basidiomycota</taxon>
        <taxon>Ustilaginomycotina</taxon>
        <taxon>Exobasidiomycetes</taxon>
        <taxon>Entylomatales</taxon>
        <taxon>Entylomatales incertae sedis</taxon>
        <taxon>Tilletiopsis</taxon>
    </lineage>
</organism>
<evidence type="ECO:0000256" key="1">
    <source>
        <dbReference type="SAM" id="MobiDB-lite"/>
    </source>
</evidence>
<feature type="compositionally biased region" description="Low complexity" evidence="1">
    <location>
        <begin position="69"/>
        <end position="84"/>
    </location>
</feature>
<feature type="region of interest" description="Disordered" evidence="1">
    <location>
        <begin position="34"/>
        <end position="93"/>
    </location>
</feature>
<protein>
    <submittedName>
        <fullName evidence="2">Uncharacterized protein</fullName>
    </submittedName>
</protein>
<keyword evidence="3" id="KW-1185">Reference proteome</keyword>